<comment type="caution">
    <text evidence="2">The sequence shown here is derived from an EMBL/GenBank/DDBJ whole genome shotgun (WGS) entry which is preliminary data.</text>
</comment>
<evidence type="ECO:0000313" key="3">
    <source>
        <dbReference type="Proteomes" id="UP000799441"/>
    </source>
</evidence>
<feature type="compositionally biased region" description="Basic and acidic residues" evidence="1">
    <location>
        <begin position="521"/>
        <end position="553"/>
    </location>
</feature>
<feature type="compositionally biased region" description="Polar residues" evidence="1">
    <location>
        <begin position="261"/>
        <end position="277"/>
    </location>
</feature>
<proteinExistence type="predicted"/>
<evidence type="ECO:0000256" key="1">
    <source>
        <dbReference type="SAM" id="MobiDB-lite"/>
    </source>
</evidence>
<feature type="compositionally biased region" description="Basic and acidic residues" evidence="1">
    <location>
        <begin position="498"/>
        <end position="507"/>
    </location>
</feature>
<feature type="compositionally biased region" description="Basic and acidic residues" evidence="1">
    <location>
        <begin position="53"/>
        <end position="62"/>
    </location>
</feature>
<dbReference type="OrthoDB" id="3946700at2759"/>
<evidence type="ECO:0000313" key="2">
    <source>
        <dbReference type="EMBL" id="KAF2719538.1"/>
    </source>
</evidence>
<feature type="compositionally biased region" description="Basic and acidic residues" evidence="1">
    <location>
        <begin position="175"/>
        <end position="187"/>
    </location>
</feature>
<feature type="compositionally biased region" description="Basic and acidic residues" evidence="1">
    <location>
        <begin position="98"/>
        <end position="124"/>
    </location>
</feature>
<feature type="compositionally biased region" description="Low complexity" evidence="1">
    <location>
        <begin position="328"/>
        <end position="345"/>
    </location>
</feature>
<organism evidence="2 3">
    <name type="scientific">Polychaeton citri CBS 116435</name>
    <dbReference type="NCBI Taxonomy" id="1314669"/>
    <lineage>
        <taxon>Eukaryota</taxon>
        <taxon>Fungi</taxon>
        <taxon>Dikarya</taxon>
        <taxon>Ascomycota</taxon>
        <taxon>Pezizomycotina</taxon>
        <taxon>Dothideomycetes</taxon>
        <taxon>Dothideomycetidae</taxon>
        <taxon>Capnodiales</taxon>
        <taxon>Capnodiaceae</taxon>
        <taxon>Polychaeton</taxon>
    </lineage>
</organism>
<keyword evidence="3" id="KW-1185">Reference proteome</keyword>
<feature type="region of interest" description="Disordered" evidence="1">
    <location>
        <begin position="466"/>
        <end position="574"/>
    </location>
</feature>
<dbReference type="Proteomes" id="UP000799441">
    <property type="component" value="Unassembled WGS sequence"/>
</dbReference>
<accession>A0A9P4Q2T6</accession>
<feature type="compositionally biased region" description="Basic and acidic residues" evidence="1">
    <location>
        <begin position="75"/>
        <end position="88"/>
    </location>
</feature>
<protein>
    <submittedName>
        <fullName evidence="2">Uncharacterized protein</fullName>
    </submittedName>
</protein>
<dbReference type="AlphaFoldDB" id="A0A9P4Q2T6"/>
<feature type="region of interest" description="Disordered" evidence="1">
    <location>
        <begin position="1"/>
        <end position="358"/>
    </location>
</feature>
<gene>
    <name evidence="2" type="ORF">K431DRAFT_286667</name>
</gene>
<dbReference type="EMBL" id="MU003810">
    <property type="protein sequence ID" value="KAF2719538.1"/>
    <property type="molecule type" value="Genomic_DNA"/>
</dbReference>
<sequence>MGLPIWRDPDEDSRRKSSGTAQKQDATAHARSPIRRYPSIHGRQYPRLTRQHSIRDPNRDHAPYQLESLAARSVSDVRETARGSDRRVPPISVLLESADSHEGPRHPDVLQRRMVDTESTEDLHNVTPGGRLQPQSRSNGARRLPQNIDRQLSENDPARASRTSRYQARGILYPRTREERDRFRPARDIANGPDAQHPRGLLYRGRNQARYPGQIVDGPLPEQPQLMPPEDGRGRMFRSPEPLIDLGSPERPRLPTPPRDWSTSEAGYAGTSGSQARPQRLHHPLSHSWRPESPINGLGDRARSPSSAPGDGWEVMRSTIEPDRHLPSADSSFTSAAASNSFSSNDDTHITVPSNDNESLASVDADDLVCADDDLDNAIEAFAEDVYYHENSYEEGQDRVEQHRARYQDEGNRFARYNESVRAEIGFRLIEEAIDTEEGRERLSGVRRDISFDDAAFVTRNRRLTSRTRGPWARRSQRENLMDAEIPSTNTRPLSPVDARRRQDSSRESTPVLDTPMDGAEEGHLVRSRHDGDVRSSTRTEGFIERFDQTPLDRRRRTRHRASRLDESPERFGLGDVEAEADISTEAPQPHPVSPPTARSSMEVADALVSSGGESGEDLDSARRIIERMAQRDDIPEEWWMGMGLNLSRTAPGAMRRRPRAVDIDGHVVGADGVIHGRSESRSARGSRL</sequence>
<feature type="compositionally biased region" description="Low complexity" evidence="1">
    <location>
        <begin position="219"/>
        <end position="229"/>
    </location>
</feature>
<name>A0A9P4Q2T6_9PEZI</name>
<reference evidence="2" key="1">
    <citation type="journal article" date="2020" name="Stud. Mycol.">
        <title>101 Dothideomycetes genomes: a test case for predicting lifestyles and emergence of pathogens.</title>
        <authorList>
            <person name="Haridas S."/>
            <person name="Albert R."/>
            <person name="Binder M."/>
            <person name="Bloem J."/>
            <person name="Labutti K."/>
            <person name="Salamov A."/>
            <person name="Andreopoulos B."/>
            <person name="Baker S."/>
            <person name="Barry K."/>
            <person name="Bills G."/>
            <person name="Bluhm B."/>
            <person name="Cannon C."/>
            <person name="Castanera R."/>
            <person name="Culley D."/>
            <person name="Daum C."/>
            <person name="Ezra D."/>
            <person name="Gonzalez J."/>
            <person name="Henrissat B."/>
            <person name="Kuo A."/>
            <person name="Liang C."/>
            <person name="Lipzen A."/>
            <person name="Lutzoni F."/>
            <person name="Magnuson J."/>
            <person name="Mondo S."/>
            <person name="Nolan M."/>
            <person name="Ohm R."/>
            <person name="Pangilinan J."/>
            <person name="Park H.-J."/>
            <person name="Ramirez L."/>
            <person name="Alfaro M."/>
            <person name="Sun H."/>
            <person name="Tritt A."/>
            <person name="Yoshinaga Y."/>
            <person name="Zwiers L.-H."/>
            <person name="Turgeon B."/>
            <person name="Goodwin S."/>
            <person name="Spatafora J."/>
            <person name="Crous P."/>
            <person name="Grigoriev I."/>
        </authorList>
    </citation>
    <scope>NUCLEOTIDE SEQUENCE</scope>
    <source>
        <strain evidence="2">CBS 116435</strain>
    </source>
</reference>